<dbReference type="InterPro" id="IPR017959">
    <property type="entry name" value="Asn/Gln-tRNA_amidoTrfase_suB/E"/>
</dbReference>
<dbReference type="GO" id="GO:0005524">
    <property type="term" value="F:ATP binding"/>
    <property type="evidence" value="ECO:0007669"/>
    <property type="project" value="UniProtKB-KW"/>
</dbReference>
<comment type="similarity">
    <text evidence="1 11">Belongs to the GatB/GatE family. GatB subfamily.</text>
</comment>
<keyword evidence="5 11" id="KW-0547">Nucleotide-binding</keyword>
<dbReference type="NCBIfam" id="NF004012">
    <property type="entry name" value="PRK05477.1-2"/>
    <property type="match status" value="1"/>
</dbReference>
<evidence type="ECO:0000256" key="7">
    <source>
        <dbReference type="ARBA" id="ARBA00022917"/>
    </source>
</evidence>
<comment type="caution">
    <text evidence="13">The sequence shown here is derived from an EMBL/GenBank/DDBJ whole genome shotgun (WGS) entry which is preliminary data.</text>
</comment>
<organism evidence="13 14">
    <name type="scientific">Liquorilactobacillus hordei DSM 19519</name>
    <dbReference type="NCBI Taxonomy" id="1423759"/>
    <lineage>
        <taxon>Bacteria</taxon>
        <taxon>Bacillati</taxon>
        <taxon>Bacillota</taxon>
        <taxon>Bacilli</taxon>
        <taxon>Lactobacillales</taxon>
        <taxon>Lactobacillaceae</taxon>
        <taxon>Liquorilactobacillus</taxon>
    </lineage>
</organism>
<dbReference type="AlphaFoldDB" id="A0A0R1MJD5"/>
<evidence type="ECO:0000256" key="4">
    <source>
        <dbReference type="ARBA" id="ARBA00022598"/>
    </source>
</evidence>
<evidence type="ECO:0000256" key="10">
    <source>
        <dbReference type="ARBA" id="ARBA00047913"/>
    </source>
</evidence>
<evidence type="ECO:0000313" key="14">
    <source>
        <dbReference type="Proteomes" id="UP000051448"/>
    </source>
</evidence>
<evidence type="ECO:0000256" key="5">
    <source>
        <dbReference type="ARBA" id="ARBA00022741"/>
    </source>
</evidence>
<evidence type="ECO:0000256" key="2">
    <source>
        <dbReference type="ARBA" id="ARBA00011123"/>
    </source>
</evidence>
<evidence type="ECO:0000256" key="1">
    <source>
        <dbReference type="ARBA" id="ARBA00005306"/>
    </source>
</evidence>
<dbReference type="NCBIfam" id="NF004014">
    <property type="entry name" value="PRK05477.1-4"/>
    <property type="match status" value="1"/>
</dbReference>
<comment type="catalytic activity">
    <reaction evidence="9 11">
        <text>L-aspartyl-tRNA(Asn) + L-glutamine + ATP + H2O = L-asparaginyl-tRNA(Asn) + L-glutamate + ADP + phosphate + 2 H(+)</text>
        <dbReference type="Rhea" id="RHEA:14513"/>
        <dbReference type="Rhea" id="RHEA-COMP:9674"/>
        <dbReference type="Rhea" id="RHEA-COMP:9677"/>
        <dbReference type="ChEBI" id="CHEBI:15377"/>
        <dbReference type="ChEBI" id="CHEBI:15378"/>
        <dbReference type="ChEBI" id="CHEBI:29985"/>
        <dbReference type="ChEBI" id="CHEBI:30616"/>
        <dbReference type="ChEBI" id="CHEBI:43474"/>
        <dbReference type="ChEBI" id="CHEBI:58359"/>
        <dbReference type="ChEBI" id="CHEBI:78515"/>
        <dbReference type="ChEBI" id="CHEBI:78516"/>
        <dbReference type="ChEBI" id="CHEBI:456216"/>
    </reaction>
</comment>
<dbReference type="InterPro" id="IPR042114">
    <property type="entry name" value="GatB_C_1"/>
</dbReference>
<dbReference type="InterPro" id="IPR017958">
    <property type="entry name" value="Gln-tRNA_amidoTrfase_suB_CS"/>
</dbReference>
<dbReference type="SUPFAM" id="SSF55931">
    <property type="entry name" value="Glutamine synthetase/guanido kinase"/>
    <property type="match status" value="1"/>
</dbReference>
<dbReference type="Pfam" id="PF02934">
    <property type="entry name" value="GatB_N"/>
    <property type="match status" value="1"/>
</dbReference>
<dbReference type="PROSITE" id="PS01234">
    <property type="entry name" value="GATB"/>
    <property type="match status" value="1"/>
</dbReference>
<keyword evidence="7 11" id="KW-0648">Protein biosynthesis</keyword>
<dbReference type="NCBIfam" id="NF004011">
    <property type="entry name" value="PRK05477.1-1"/>
    <property type="match status" value="1"/>
</dbReference>
<keyword evidence="4 11" id="KW-0436">Ligase</keyword>
<evidence type="ECO:0000313" key="13">
    <source>
        <dbReference type="EMBL" id="KRL08157.1"/>
    </source>
</evidence>
<comment type="function">
    <text evidence="8 11">Allows the formation of correctly charged Asn-tRNA(Asn) or Gln-tRNA(Gln) through the transamidation of misacylated Asp-tRNA(Asn) or Glu-tRNA(Gln) in organisms which lack either or both of asparaginyl-tRNA or glutaminyl-tRNA synthetases. The reaction takes place in the presence of glutamine and ATP through an activated phospho-Asp-tRNA(Asn) or phospho-Glu-tRNA(Gln).</text>
</comment>
<reference evidence="13 14" key="1">
    <citation type="journal article" date="2015" name="Genome Announc.">
        <title>Expanding the biotechnology potential of lactobacilli through comparative genomics of 213 strains and associated genera.</title>
        <authorList>
            <person name="Sun Z."/>
            <person name="Harris H.M."/>
            <person name="McCann A."/>
            <person name="Guo C."/>
            <person name="Argimon S."/>
            <person name="Zhang W."/>
            <person name="Yang X."/>
            <person name="Jeffery I.B."/>
            <person name="Cooney J.C."/>
            <person name="Kagawa T.F."/>
            <person name="Liu W."/>
            <person name="Song Y."/>
            <person name="Salvetti E."/>
            <person name="Wrobel A."/>
            <person name="Rasinkangas P."/>
            <person name="Parkhill J."/>
            <person name="Rea M.C."/>
            <person name="O'Sullivan O."/>
            <person name="Ritari J."/>
            <person name="Douillard F.P."/>
            <person name="Paul Ross R."/>
            <person name="Yang R."/>
            <person name="Briner A.E."/>
            <person name="Felis G.E."/>
            <person name="de Vos W.M."/>
            <person name="Barrangou R."/>
            <person name="Klaenhammer T.R."/>
            <person name="Caufield P.W."/>
            <person name="Cui Y."/>
            <person name="Zhang H."/>
            <person name="O'Toole P.W."/>
        </authorList>
    </citation>
    <scope>NUCLEOTIDE SEQUENCE [LARGE SCALE GENOMIC DNA]</scope>
    <source>
        <strain evidence="13 14">DSM 19519</strain>
    </source>
</reference>
<proteinExistence type="inferred from homology"/>
<comment type="subunit">
    <text evidence="2 11">Heterotrimer of A, B and C subunits.</text>
</comment>
<protein>
    <recommendedName>
        <fullName evidence="3 11">Aspartyl/glutamyl-tRNA(Asn/Gln) amidotransferase subunit B</fullName>
        <shortName evidence="11">Asp/Glu-ADT subunit B</shortName>
        <ecNumber evidence="11">6.3.5.-</ecNumber>
    </recommendedName>
</protein>
<dbReference type="HAMAP" id="MF_00121">
    <property type="entry name" value="GatB"/>
    <property type="match status" value="1"/>
</dbReference>
<dbReference type="InterPro" id="IPR018027">
    <property type="entry name" value="Asn/Gln_amidotransferase"/>
</dbReference>
<accession>A0A0R1MJD5</accession>
<dbReference type="PANTHER" id="PTHR11659:SF0">
    <property type="entry name" value="GLUTAMYL-TRNA(GLN) AMIDOTRANSFERASE SUBUNIT B, MITOCHONDRIAL"/>
    <property type="match status" value="1"/>
</dbReference>
<dbReference type="InterPro" id="IPR004413">
    <property type="entry name" value="GatB"/>
</dbReference>
<dbReference type="InterPro" id="IPR006075">
    <property type="entry name" value="Asn/Gln-tRNA_Trfase_suB/E_cat"/>
</dbReference>
<feature type="domain" description="Asn/Gln amidotransferase" evidence="12">
    <location>
        <begin position="326"/>
        <end position="473"/>
    </location>
</feature>
<dbReference type="SUPFAM" id="SSF89095">
    <property type="entry name" value="GatB/YqeY motif"/>
    <property type="match status" value="1"/>
</dbReference>
<dbReference type="NCBIfam" id="TIGR00133">
    <property type="entry name" value="gatB"/>
    <property type="match status" value="1"/>
</dbReference>
<dbReference type="InterPro" id="IPR023168">
    <property type="entry name" value="GatB_Yqey_C_2"/>
</dbReference>
<dbReference type="GO" id="GO:0006412">
    <property type="term" value="P:translation"/>
    <property type="evidence" value="ECO:0007669"/>
    <property type="project" value="UniProtKB-UniRule"/>
</dbReference>
<dbReference type="GO" id="GO:0016740">
    <property type="term" value="F:transferase activity"/>
    <property type="evidence" value="ECO:0007669"/>
    <property type="project" value="UniProtKB-KW"/>
</dbReference>
<dbReference type="RefSeq" id="WP_057868659.1">
    <property type="nucleotide sequence ID" value="NZ_AZDX01000002.1"/>
</dbReference>
<dbReference type="EC" id="6.3.5.-" evidence="11"/>
<dbReference type="GO" id="GO:0050567">
    <property type="term" value="F:glutaminyl-tRNA synthase (glutamine-hydrolyzing) activity"/>
    <property type="evidence" value="ECO:0007669"/>
    <property type="project" value="UniProtKB-UniRule"/>
</dbReference>
<gene>
    <name evidence="11" type="primary">gatB</name>
    <name evidence="13" type="ORF">FC92_GL000672</name>
</gene>
<dbReference type="InterPro" id="IPR003789">
    <property type="entry name" value="Asn/Gln_tRNA_amidoTrase-B-like"/>
</dbReference>
<dbReference type="STRING" id="1423759.FC92_GL000672"/>
<dbReference type="Pfam" id="PF02637">
    <property type="entry name" value="GatB_Yqey"/>
    <property type="match status" value="1"/>
</dbReference>
<dbReference type="SMART" id="SM00845">
    <property type="entry name" value="GatB_Yqey"/>
    <property type="match status" value="1"/>
</dbReference>
<dbReference type="Gene3D" id="1.10.150.380">
    <property type="entry name" value="GatB domain, N-terminal subdomain"/>
    <property type="match status" value="1"/>
</dbReference>
<dbReference type="GO" id="GO:0070681">
    <property type="term" value="P:glutaminyl-tRNAGln biosynthesis via transamidation"/>
    <property type="evidence" value="ECO:0007669"/>
    <property type="project" value="TreeGrafter"/>
</dbReference>
<name>A0A0R1MJD5_9LACO</name>
<keyword evidence="13" id="KW-0808">Transferase</keyword>
<dbReference type="OrthoDB" id="9804078at2"/>
<dbReference type="GO" id="GO:0050566">
    <property type="term" value="F:asparaginyl-tRNA synthase (glutamine-hydrolyzing) activity"/>
    <property type="evidence" value="ECO:0007669"/>
    <property type="project" value="RHEA"/>
</dbReference>
<dbReference type="GeneID" id="98310331"/>
<keyword evidence="6 11" id="KW-0067">ATP-binding</keyword>
<evidence type="ECO:0000256" key="8">
    <source>
        <dbReference type="ARBA" id="ARBA00024799"/>
    </source>
</evidence>
<evidence type="ECO:0000256" key="9">
    <source>
        <dbReference type="ARBA" id="ARBA00047380"/>
    </source>
</evidence>
<evidence type="ECO:0000259" key="12">
    <source>
        <dbReference type="SMART" id="SM00845"/>
    </source>
</evidence>
<evidence type="ECO:0000256" key="11">
    <source>
        <dbReference type="HAMAP-Rule" id="MF_00121"/>
    </source>
</evidence>
<dbReference type="FunFam" id="1.10.150.380:FF:000001">
    <property type="entry name" value="Aspartyl/glutamyl-tRNA(Asn/Gln) amidotransferase subunit B"/>
    <property type="match status" value="1"/>
</dbReference>
<sequence>MNFETTIGLEVHIEMKTKSKAFSPAPVKYGVEQNTNTNVVDWGFPGVLPTINKGALEYGMRAALALNCEITKDIHFDRKNYFYPDNPKAYQITQAQTPIGRNGWLEIEVDGKKKKIGIEEMHVEEDAGKNTHNPDGYSYVDLNRQGTPLIEIVSKPDITSADEAYAYLVRLRQIIQFTGISDVKMEEGSMRADVNVSVRPIGSDKFGTKTEMKNLNSFEHVKKGAHYESKRQQRVLLSGGKIQQETRRFDEPTGETILMRVKEGASDYRYFPEPDIPPIHISDDWIKEVRESIPEMPDKRREKYVSSWGIPEYDAGVLTQTKEMSDFFESTVAEGADAKLAANWLMGEVNAYMNANKLELLETKLTPEHLASMIKLIEDGTISSKIAKKVFQEIITNGSEPKAWVEAKGLVQLSDPKVLEPLIATVLDNNEKSIEDFKNGKGRAIGFLVGQIMKETHGKANPKVVNKLLMESLQKR</sequence>
<keyword evidence="14" id="KW-1185">Reference proteome</keyword>
<dbReference type="Gene3D" id="1.10.10.410">
    <property type="match status" value="1"/>
</dbReference>
<evidence type="ECO:0000256" key="6">
    <source>
        <dbReference type="ARBA" id="ARBA00022840"/>
    </source>
</evidence>
<comment type="catalytic activity">
    <reaction evidence="10 11">
        <text>L-glutamyl-tRNA(Gln) + L-glutamine + ATP + H2O = L-glutaminyl-tRNA(Gln) + L-glutamate + ADP + phosphate + H(+)</text>
        <dbReference type="Rhea" id="RHEA:17521"/>
        <dbReference type="Rhea" id="RHEA-COMP:9681"/>
        <dbReference type="Rhea" id="RHEA-COMP:9684"/>
        <dbReference type="ChEBI" id="CHEBI:15377"/>
        <dbReference type="ChEBI" id="CHEBI:15378"/>
        <dbReference type="ChEBI" id="CHEBI:29985"/>
        <dbReference type="ChEBI" id="CHEBI:30616"/>
        <dbReference type="ChEBI" id="CHEBI:43474"/>
        <dbReference type="ChEBI" id="CHEBI:58359"/>
        <dbReference type="ChEBI" id="CHEBI:78520"/>
        <dbReference type="ChEBI" id="CHEBI:78521"/>
        <dbReference type="ChEBI" id="CHEBI:456216"/>
    </reaction>
</comment>
<dbReference type="PATRIC" id="fig|1423759.3.peg.712"/>
<dbReference type="EMBL" id="AZDX01000002">
    <property type="protein sequence ID" value="KRL08157.1"/>
    <property type="molecule type" value="Genomic_DNA"/>
</dbReference>
<dbReference type="FunFam" id="1.10.10.410:FF:000001">
    <property type="entry name" value="Aspartyl/glutamyl-tRNA(Asn/Gln) amidotransferase subunit B"/>
    <property type="match status" value="1"/>
</dbReference>
<evidence type="ECO:0000256" key="3">
    <source>
        <dbReference type="ARBA" id="ARBA00016923"/>
    </source>
</evidence>
<dbReference type="PANTHER" id="PTHR11659">
    <property type="entry name" value="GLUTAMYL-TRNA GLN AMIDOTRANSFERASE SUBUNIT B MITOCHONDRIAL AND PROKARYOTIC PET112-RELATED"/>
    <property type="match status" value="1"/>
</dbReference>
<dbReference type="Proteomes" id="UP000051448">
    <property type="component" value="Unassembled WGS sequence"/>
</dbReference>
<dbReference type="InterPro" id="IPR014746">
    <property type="entry name" value="Gln_synth/guanido_kin_cat_dom"/>
</dbReference>